<dbReference type="Proteomes" id="UP000257109">
    <property type="component" value="Unassembled WGS sequence"/>
</dbReference>
<evidence type="ECO:0000313" key="2">
    <source>
        <dbReference type="EMBL" id="RDX70746.1"/>
    </source>
</evidence>
<comment type="caution">
    <text evidence="2">The sequence shown here is derived from an EMBL/GenBank/DDBJ whole genome shotgun (WGS) entry which is preliminary data.</text>
</comment>
<dbReference type="PANTHER" id="PTHR48475:SF1">
    <property type="entry name" value="RNASE H TYPE-1 DOMAIN-CONTAINING PROTEIN"/>
    <property type="match status" value="1"/>
</dbReference>
<accession>A0A371EXL7</accession>
<feature type="domain" description="Reverse transcriptase/retrotransposon-derived protein RNase H-like" evidence="1">
    <location>
        <begin position="4"/>
        <end position="66"/>
    </location>
</feature>
<dbReference type="SUPFAM" id="SSF56672">
    <property type="entry name" value="DNA/RNA polymerases"/>
    <property type="match status" value="1"/>
</dbReference>
<dbReference type="Pfam" id="PF17919">
    <property type="entry name" value="RT_RNaseH_2"/>
    <property type="match status" value="1"/>
</dbReference>
<dbReference type="OrthoDB" id="101614at2759"/>
<dbReference type="AlphaFoldDB" id="A0A371EXL7"/>
<protein>
    <recommendedName>
        <fullName evidence="1">Reverse transcriptase/retrotransposon-derived protein RNase H-like domain-containing protein</fullName>
    </recommendedName>
</protein>
<dbReference type="InterPro" id="IPR043128">
    <property type="entry name" value="Rev_trsase/Diguanyl_cyclase"/>
</dbReference>
<organism evidence="2 3">
    <name type="scientific">Mucuna pruriens</name>
    <name type="common">Velvet bean</name>
    <name type="synonym">Dolichos pruriens</name>
    <dbReference type="NCBI Taxonomy" id="157652"/>
    <lineage>
        <taxon>Eukaryota</taxon>
        <taxon>Viridiplantae</taxon>
        <taxon>Streptophyta</taxon>
        <taxon>Embryophyta</taxon>
        <taxon>Tracheophyta</taxon>
        <taxon>Spermatophyta</taxon>
        <taxon>Magnoliopsida</taxon>
        <taxon>eudicotyledons</taxon>
        <taxon>Gunneridae</taxon>
        <taxon>Pentapetalae</taxon>
        <taxon>rosids</taxon>
        <taxon>fabids</taxon>
        <taxon>Fabales</taxon>
        <taxon>Fabaceae</taxon>
        <taxon>Papilionoideae</taxon>
        <taxon>50 kb inversion clade</taxon>
        <taxon>NPAAA clade</taxon>
        <taxon>indigoferoid/millettioid clade</taxon>
        <taxon>Phaseoleae</taxon>
        <taxon>Mucuna</taxon>
    </lineage>
</organism>
<dbReference type="InterPro" id="IPR041577">
    <property type="entry name" value="RT_RNaseH_2"/>
</dbReference>
<dbReference type="EMBL" id="QJKJ01011586">
    <property type="protein sequence ID" value="RDX70746.1"/>
    <property type="molecule type" value="Genomic_DNA"/>
</dbReference>
<feature type="non-terminal residue" evidence="2">
    <location>
        <position position="1"/>
    </location>
</feature>
<sequence length="161" mass="18463">MFQWIDECEAAFQKLKNMLATLPILTRPVEGIPILIYLAISNEAIGAALVHEFGNEQRSIYFINKVAHALIITTRKLRLYLQSHKIVNKMELPIKQVLKKPNLTKRMVGWYVELLEFNISNQRQGHVKTQVLVDFITKLTSIGEDNEETNEWSLLVDGASN</sequence>
<dbReference type="InterPro" id="IPR043502">
    <property type="entry name" value="DNA/RNA_pol_sf"/>
</dbReference>
<dbReference type="PANTHER" id="PTHR48475">
    <property type="entry name" value="RIBONUCLEASE H"/>
    <property type="match status" value="1"/>
</dbReference>
<evidence type="ECO:0000259" key="1">
    <source>
        <dbReference type="Pfam" id="PF17919"/>
    </source>
</evidence>
<name>A0A371EXL7_MUCPR</name>
<gene>
    <name evidence="2" type="ORF">CR513_49985</name>
</gene>
<evidence type="ECO:0000313" key="3">
    <source>
        <dbReference type="Proteomes" id="UP000257109"/>
    </source>
</evidence>
<proteinExistence type="predicted"/>
<dbReference type="Gene3D" id="3.30.70.270">
    <property type="match status" value="1"/>
</dbReference>
<keyword evidence="3" id="KW-1185">Reference proteome</keyword>
<reference evidence="2" key="1">
    <citation type="submission" date="2018-05" db="EMBL/GenBank/DDBJ databases">
        <title>Draft genome of Mucuna pruriens seed.</title>
        <authorList>
            <person name="Nnadi N.E."/>
            <person name="Vos R."/>
            <person name="Hasami M.H."/>
            <person name="Devisetty U.K."/>
            <person name="Aguiy J.C."/>
        </authorList>
    </citation>
    <scope>NUCLEOTIDE SEQUENCE [LARGE SCALE GENOMIC DNA]</scope>
    <source>
        <strain evidence="2">JCA_2017</strain>
    </source>
</reference>